<evidence type="ECO:0000256" key="1">
    <source>
        <dbReference type="SAM" id="Phobius"/>
    </source>
</evidence>
<keyword evidence="1" id="KW-1133">Transmembrane helix</keyword>
<protein>
    <submittedName>
        <fullName evidence="2">ABC transporter permease</fullName>
    </submittedName>
</protein>
<feature type="transmembrane region" description="Helical" evidence="1">
    <location>
        <begin position="120"/>
        <end position="143"/>
    </location>
</feature>
<reference evidence="2 3" key="1">
    <citation type="submission" date="2021-03" db="EMBL/GenBank/DDBJ databases">
        <title>Caproiciproducens sp. nov. isolated from feces of cow.</title>
        <authorList>
            <person name="Choi J.-Y."/>
        </authorList>
    </citation>
    <scope>NUCLEOTIDE SEQUENCE [LARGE SCALE GENOMIC DNA]</scope>
    <source>
        <strain evidence="2 3">AGMB10547</strain>
    </source>
</reference>
<feature type="transmembrane region" description="Helical" evidence="1">
    <location>
        <begin position="359"/>
        <end position="382"/>
    </location>
</feature>
<organism evidence="2 3">
    <name type="scientific">Caproiciproducens faecalis</name>
    <dbReference type="NCBI Taxonomy" id="2820301"/>
    <lineage>
        <taxon>Bacteria</taxon>
        <taxon>Bacillati</taxon>
        <taxon>Bacillota</taxon>
        <taxon>Clostridia</taxon>
        <taxon>Eubacteriales</taxon>
        <taxon>Acutalibacteraceae</taxon>
        <taxon>Caproiciproducens</taxon>
    </lineage>
</organism>
<feature type="transmembrane region" description="Helical" evidence="1">
    <location>
        <begin position="263"/>
        <end position="281"/>
    </location>
</feature>
<keyword evidence="3" id="KW-1185">Reference proteome</keyword>
<feature type="transmembrane region" description="Helical" evidence="1">
    <location>
        <begin position="191"/>
        <end position="209"/>
    </location>
</feature>
<feature type="transmembrane region" description="Helical" evidence="1">
    <location>
        <begin position="301"/>
        <end position="319"/>
    </location>
</feature>
<dbReference type="RefSeq" id="WP_219964916.1">
    <property type="nucleotide sequence ID" value="NZ_JAGFNZ010000002.1"/>
</dbReference>
<name>A0ABS7DMK1_9FIRM</name>
<dbReference type="EMBL" id="JAGFNZ010000002">
    <property type="protein sequence ID" value="MBW7572517.1"/>
    <property type="molecule type" value="Genomic_DNA"/>
</dbReference>
<feature type="transmembrane region" description="Helical" evidence="1">
    <location>
        <begin position="325"/>
        <end position="347"/>
    </location>
</feature>
<sequence length="621" mass="68831">MTSKTSSTRRMKEFRETYLWSLKKNRGMMALLALLMFIALPMILMTVMANTQNRITTEIYTPEMWTQTYMSGIMTLTAALVTPLSLIFVLVISVSLFGYMHQKRSVDTFHALPVGRTPMILGRLLAGLTTLYAPVLLNFMIVFFVGASYPVLLQNCWTAVLSYLLWLMLICLATLCLSAFMAVCTGMTTDMILSLLGVNAAYPLLIFLGDRFASSLLPGLNTGLNSNSLFLTALSPFSAAFMPYILSGSQYQGGSSPVSTGFYVWWTVFTLILLAGTVILYQKRKSECAESSFAFSLPKNAIRFMITAVVGLGFGLLLQSETENLSNFFIGLIAGSLAAHIVTEAIYSRGFKQLKKSFVGYGFFAAVFLAAYAVLATGFFGYDTRIPSADSVTSITVNDAYTSSGGRINNKSQHELAEILPTLTEKSNIDKVMELHKTITQEKRSHSYPYCLNSANGSPLTITYHLKNGGTMKRTYYFEYQTDDQGNFFSPLGDVAKSKEYRETSNLLFYVEPEYIKSIDVGSKTSESSVTFAPDINTKKELLDALKQDILDGKVGDGKTAADSFTYLMIEYKAPLQLKDGKLKTLLNGYDGDIYLYANNYYYAEGSGKTSELMEKLGWTK</sequence>
<keyword evidence="1" id="KW-0812">Transmembrane</keyword>
<gene>
    <name evidence="2" type="ORF">J5W02_06795</name>
</gene>
<comment type="caution">
    <text evidence="2">The sequence shown here is derived from an EMBL/GenBank/DDBJ whole genome shotgun (WGS) entry which is preliminary data.</text>
</comment>
<feature type="transmembrane region" description="Helical" evidence="1">
    <location>
        <begin position="73"/>
        <end position="99"/>
    </location>
</feature>
<feature type="transmembrane region" description="Helical" evidence="1">
    <location>
        <begin position="163"/>
        <end position="184"/>
    </location>
</feature>
<evidence type="ECO:0000313" key="3">
    <source>
        <dbReference type="Proteomes" id="UP000719942"/>
    </source>
</evidence>
<proteinExistence type="predicted"/>
<dbReference type="Proteomes" id="UP000719942">
    <property type="component" value="Unassembled WGS sequence"/>
</dbReference>
<keyword evidence="1" id="KW-0472">Membrane</keyword>
<evidence type="ECO:0000313" key="2">
    <source>
        <dbReference type="EMBL" id="MBW7572517.1"/>
    </source>
</evidence>
<accession>A0ABS7DMK1</accession>